<evidence type="ECO:0000313" key="10">
    <source>
        <dbReference type="EMBL" id="KAG8509661.1"/>
    </source>
</evidence>
<dbReference type="PANTHER" id="PTHR12050:SF4">
    <property type="entry name" value="LEPTIN RECEPTOR OVERLAPPING TRANSCRIPT-LIKE 1"/>
    <property type="match status" value="1"/>
</dbReference>
<evidence type="ECO:0000256" key="1">
    <source>
        <dbReference type="ARBA" id="ARBA00004141"/>
    </source>
</evidence>
<comment type="caution">
    <text evidence="10">The sequence shown here is derived from an EMBL/GenBank/DDBJ whole genome shotgun (WGS) entry which is preliminary data.</text>
</comment>
<proteinExistence type="inferred from homology"/>
<dbReference type="GO" id="GO:0060400">
    <property type="term" value="P:negative regulation of growth hormone receptor signaling pathway"/>
    <property type="evidence" value="ECO:0007669"/>
    <property type="project" value="TreeGrafter"/>
</dbReference>
<dbReference type="AlphaFoldDB" id="A0A8J6DIP6"/>
<keyword evidence="11" id="KW-1185">Reference proteome</keyword>
<evidence type="ECO:0000256" key="9">
    <source>
        <dbReference type="SAM" id="Phobius"/>
    </source>
</evidence>
<feature type="transmembrane region" description="Helical" evidence="9">
    <location>
        <begin position="339"/>
        <end position="359"/>
    </location>
</feature>
<keyword evidence="5 9" id="KW-0472">Membrane</keyword>
<protein>
    <recommendedName>
        <fullName evidence="7">Leptin receptor overlapping transcript-like 1</fullName>
    </recommendedName>
</protein>
<name>A0A8J6DIP6_GALPY</name>
<feature type="region of interest" description="Disordered" evidence="8">
    <location>
        <begin position="88"/>
        <end position="245"/>
    </location>
</feature>
<comment type="function">
    <text evidence="6">Negatively regulates growth hormone (GH) receptor cell surface expression in liver. May play a role in liver resistance to GH during periods of reduced nutrient availability.</text>
</comment>
<dbReference type="OrthoDB" id="2501249at2759"/>
<evidence type="ECO:0000256" key="2">
    <source>
        <dbReference type="ARBA" id="ARBA00005645"/>
    </source>
</evidence>
<keyword evidence="3 9" id="KW-0812">Transmembrane</keyword>
<dbReference type="GO" id="GO:0016020">
    <property type="term" value="C:membrane"/>
    <property type="evidence" value="ECO:0007669"/>
    <property type="project" value="UniProtKB-SubCell"/>
</dbReference>
<feature type="compositionally biased region" description="Gly residues" evidence="8">
    <location>
        <begin position="193"/>
        <end position="207"/>
    </location>
</feature>
<dbReference type="Proteomes" id="UP000700334">
    <property type="component" value="Unassembled WGS sequence"/>
</dbReference>
<feature type="compositionally biased region" description="Low complexity" evidence="8">
    <location>
        <begin position="172"/>
        <end position="183"/>
    </location>
</feature>
<dbReference type="PANTHER" id="PTHR12050">
    <property type="entry name" value="LEPTIN RECEPTOR-RELATED"/>
    <property type="match status" value="1"/>
</dbReference>
<keyword evidence="10" id="KW-0675">Receptor</keyword>
<evidence type="ECO:0000256" key="6">
    <source>
        <dbReference type="ARBA" id="ARBA00037298"/>
    </source>
</evidence>
<accession>A0A8J6DIP6</accession>
<keyword evidence="4 9" id="KW-1133">Transmembrane helix</keyword>
<evidence type="ECO:0000313" key="11">
    <source>
        <dbReference type="Proteomes" id="UP000700334"/>
    </source>
</evidence>
<dbReference type="InterPro" id="IPR007262">
    <property type="entry name" value="Vps55/LEPROT"/>
</dbReference>
<evidence type="ECO:0000256" key="5">
    <source>
        <dbReference type="ARBA" id="ARBA00023136"/>
    </source>
</evidence>
<evidence type="ECO:0000256" key="4">
    <source>
        <dbReference type="ARBA" id="ARBA00022989"/>
    </source>
</evidence>
<feature type="region of interest" description="Disordered" evidence="8">
    <location>
        <begin position="1"/>
        <end position="75"/>
    </location>
</feature>
<dbReference type="GO" id="GO:0005768">
    <property type="term" value="C:endosome"/>
    <property type="evidence" value="ECO:0007669"/>
    <property type="project" value="TreeGrafter"/>
</dbReference>
<comment type="similarity">
    <text evidence="2">Belongs to the OB-RGRP/VPS55 family.</text>
</comment>
<feature type="compositionally biased region" description="Basic and acidic residues" evidence="8">
    <location>
        <begin position="209"/>
        <end position="218"/>
    </location>
</feature>
<gene>
    <name evidence="10" type="ORF">J0S82_003506</name>
</gene>
<dbReference type="GO" id="GO:0032511">
    <property type="term" value="P:late endosome to vacuole transport via multivesicular body sorting pathway"/>
    <property type="evidence" value="ECO:0007669"/>
    <property type="project" value="TreeGrafter"/>
</dbReference>
<feature type="transmembrane region" description="Helical" evidence="9">
    <location>
        <begin position="365"/>
        <end position="391"/>
    </location>
</feature>
<feature type="compositionally biased region" description="Basic and acidic residues" evidence="8">
    <location>
        <begin position="147"/>
        <end position="158"/>
    </location>
</feature>
<feature type="transmembrane region" description="Helical" evidence="9">
    <location>
        <begin position="274"/>
        <end position="298"/>
    </location>
</feature>
<dbReference type="Pfam" id="PF04133">
    <property type="entry name" value="Vps55"/>
    <property type="match status" value="1"/>
</dbReference>
<organism evidence="10 11">
    <name type="scientific">Galemys pyrenaicus</name>
    <name type="common">Iberian desman</name>
    <name type="synonym">Pyrenean desman</name>
    <dbReference type="NCBI Taxonomy" id="202257"/>
    <lineage>
        <taxon>Eukaryota</taxon>
        <taxon>Metazoa</taxon>
        <taxon>Chordata</taxon>
        <taxon>Craniata</taxon>
        <taxon>Vertebrata</taxon>
        <taxon>Euteleostomi</taxon>
        <taxon>Mammalia</taxon>
        <taxon>Eutheria</taxon>
        <taxon>Laurasiatheria</taxon>
        <taxon>Eulipotyphla</taxon>
        <taxon>Talpidae</taxon>
        <taxon>Galemys</taxon>
    </lineage>
</organism>
<comment type="subcellular location">
    <subcellularLocation>
        <location evidence="1">Membrane</location>
        <topology evidence="1">Multi-pass membrane protein</topology>
    </subcellularLocation>
</comment>
<evidence type="ECO:0000256" key="3">
    <source>
        <dbReference type="ARBA" id="ARBA00022692"/>
    </source>
</evidence>
<sequence length="448" mass="48033">MVFGEDGAQLPGASGPEPDLRKSARRCAVTPRGAAAQRAAVTQSVRQPHVTPLQRVGEQRKIKSRRHHTQSLKARQLVALAAPGWRRLRDTGGSFHHPEGYIESAPPRNAGAGAGGKPPRAETRGGTKQVKKGSDPQPESRTPTASPREREQPAEVLRRALPGVVWPPPRVSGLPAAASGPGATSDVTAMAGIKGGPGAQGVGGLGGRPKREGEDPARPPHATSRARRAPRGPCAGGRPSTPASVLAAPEPRKALGEPGVCSCRNLGDYIHFRIPVPLISLSFGGAIGLMFLMLGCALPKYNQYWPLFVLFFYILSPIPYCIARRLVDDTDAMSNACKELAIFLTTGIVVSAFGLPIVFARAHLIEWGACALVLTGNTVIFATILGFFLVFGSNDDFSWQQWALTKLRSKACCKEKGFIEDPVGVVGWKEQTIDVRWGQMKIERQYSK</sequence>
<feature type="transmembrane region" description="Helical" evidence="9">
    <location>
        <begin position="304"/>
        <end position="327"/>
    </location>
</feature>
<evidence type="ECO:0000256" key="7">
    <source>
        <dbReference type="ARBA" id="ARBA00040108"/>
    </source>
</evidence>
<dbReference type="EMBL" id="JAGFMF010011929">
    <property type="protein sequence ID" value="KAG8509661.1"/>
    <property type="molecule type" value="Genomic_DNA"/>
</dbReference>
<reference evidence="10" key="1">
    <citation type="journal article" date="2021" name="Evol. Appl.">
        <title>The genome of the Pyrenean desman and the effects of bottlenecks and inbreeding on the genomic landscape of an endangered species.</title>
        <authorList>
            <person name="Escoda L."/>
            <person name="Castresana J."/>
        </authorList>
    </citation>
    <scope>NUCLEOTIDE SEQUENCE</scope>
    <source>
        <strain evidence="10">IBE-C5619</strain>
    </source>
</reference>
<evidence type="ECO:0000256" key="8">
    <source>
        <dbReference type="SAM" id="MobiDB-lite"/>
    </source>
</evidence>